<protein>
    <submittedName>
        <fullName evidence="1">Uncharacterized protein</fullName>
    </submittedName>
</protein>
<reference evidence="1" key="1">
    <citation type="journal article" date="2021" name="Proc. Natl. Acad. Sci. U.S.A.">
        <title>A Catalog of Tens of Thousands of Viruses from Human Metagenomes Reveals Hidden Associations with Chronic Diseases.</title>
        <authorList>
            <person name="Tisza M.J."/>
            <person name="Buck C.B."/>
        </authorList>
    </citation>
    <scope>NUCLEOTIDE SEQUENCE</scope>
    <source>
        <strain evidence="1">CtCXW4</strain>
    </source>
</reference>
<accession>A0A8S5TQ24</accession>
<dbReference type="EMBL" id="BK032876">
    <property type="protein sequence ID" value="DAF65228.1"/>
    <property type="molecule type" value="Genomic_DNA"/>
</dbReference>
<name>A0A8S5TQ24_9CAUD</name>
<organism evidence="1">
    <name type="scientific">Myoviridae sp. ctCXW4</name>
    <dbReference type="NCBI Taxonomy" id="2827669"/>
    <lineage>
        <taxon>Viruses</taxon>
        <taxon>Duplodnaviria</taxon>
        <taxon>Heunggongvirae</taxon>
        <taxon>Uroviricota</taxon>
        <taxon>Caudoviricetes</taxon>
    </lineage>
</organism>
<proteinExistence type="predicted"/>
<evidence type="ECO:0000313" key="1">
    <source>
        <dbReference type="EMBL" id="DAF65228.1"/>
    </source>
</evidence>
<sequence length="31" mass="3538">MGTKKLLKSFIMVCGDTFFFLLCEYLLGESC</sequence>